<dbReference type="Gene3D" id="1.25.40.20">
    <property type="entry name" value="Ankyrin repeat-containing domain"/>
    <property type="match status" value="1"/>
</dbReference>
<feature type="region of interest" description="Disordered" evidence="7">
    <location>
        <begin position="1106"/>
        <end position="1167"/>
    </location>
</feature>
<feature type="region of interest" description="Disordered" evidence="7">
    <location>
        <begin position="288"/>
        <end position="427"/>
    </location>
</feature>
<dbReference type="PROSITE" id="PS50088">
    <property type="entry name" value="ANK_REPEAT"/>
    <property type="match status" value="2"/>
</dbReference>
<evidence type="ECO:0000256" key="2">
    <source>
        <dbReference type="ARBA" id="ARBA00022473"/>
    </source>
</evidence>
<dbReference type="SMART" id="SM00326">
    <property type="entry name" value="SH3"/>
    <property type="match status" value="1"/>
</dbReference>
<feature type="compositionally biased region" description="Polar residues" evidence="7">
    <location>
        <begin position="1237"/>
        <end position="1258"/>
    </location>
</feature>
<feature type="repeat" description="ANK" evidence="5">
    <location>
        <begin position="1596"/>
        <end position="1628"/>
    </location>
</feature>
<dbReference type="PROSITE" id="PS50297">
    <property type="entry name" value="ANK_REP_REGION"/>
    <property type="match status" value="2"/>
</dbReference>
<feature type="compositionally biased region" description="Basic and acidic residues" evidence="7">
    <location>
        <begin position="245"/>
        <end position="258"/>
    </location>
</feature>
<organism evidence="9 10">
    <name type="scientific">Sphaeroforma arctica JP610</name>
    <dbReference type="NCBI Taxonomy" id="667725"/>
    <lineage>
        <taxon>Eukaryota</taxon>
        <taxon>Ichthyosporea</taxon>
        <taxon>Ichthyophonida</taxon>
        <taxon>Sphaeroforma</taxon>
    </lineage>
</organism>
<evidence type="ECO:0000313" key="9">
    <source>
        <dbReference type="EMBL" id="KNC84622.1"/>
    </source>
</evidence>
<dbReference type="PROSITE" id="PS50002">
    <property type="entry name" value="SH3"/>
    <property type="match status" value="1"/>
</dbReference>
<dbReference type="SUPFAM" id="SSF50044">
    <property type="entry name" value="SH3-domain"/>
    <property type="match status" value="1"/>
</dbReference>
<feature type="region of interest" description="Disordered" evidence="7">
    <location>
        <begin position="38"/>
        <end position="138"/>
    </location>
</feature>
<feature type="compositionally biased region" description="Polar residues" evidence="7">
    <location>
        <begin position="353"/>
        <end position="365"/>
    </location>
</feature>
<dbReference type="GO" id="GO:0005737">
    <property type="term" value="C:cytoplasm"/>
    <property type="evidence" value="ECO:0007669"/>
    <property type="project" value="TreeGrafter"/>
</dbReference>
<feature type="repeat" description="ANK" evidence="5">
    <location>
        <begin position="1629"/>
        <end position="1661"/>
    </location>
</feature>
<feature type="compositionally biased region" description="Basic and acidic residues" evidence="7">
    <location>
        <begin position="488"/>
        <end position="499"/>
    </location>
</feature>
<keyword evidence="2" id="KW-0217">Developmental protein</keyword>
<dbReference type="RefSeq" id="XP_014158524.1">
    <property type="nucleotide sequence ID" value="XM_014303049.1"/>
</dbReference>
<feature type="compositionally biased region" description="Polar residues" evidence="7">
    <location>
        <begin position="561"/>
        <end position="576"/>
    </location>
</feature>
<evidence type="ECO:0000259" key="8">
    <source>
        <dbReference type="PROSITE" id="PS50002"/>
    </source>
</evidence>
<dbReference type="SUPFAM" id="SSF48403">
    <property type="entry name" value="Ankyrin repeat"/>
    <property type="match status" value="1"/>
</dbReference>
<keyword evidence="3" id="KW-0677">Repeat</keyword>
<feature type="compositionally biased region" description="Polar residues" evidence="7">
    <location>
        <begin position="41"/>
        <end position="56"/>
    </location>
</feature>
<feature type="region of interest" description="Disordered" evidence="7">
    <location>
        <begin position="1"/>
        <end position="22"/>
    </location>
</feature>
<dbReference type="Pfam" id="PF12796">
    <property type="entry name" value="Ank_2"/>
    <property type="match status" value="1"/>
</dbReference>
<dbReference type="Pfam" id="PF00018">
    <property type="entry name" value="SH3_1"/>
    <property type="match status" value="1"/>
</dbReference>
<keyword evidence="1 6" id="KW-0728">SH3 domain</keyword>
<dbReference type="GO" id="GO:0019208">
    <property type="term" value="F:phosphatase regulator activity"/>
    <property type="evidence" value="ECO:0007669"/>
    <property type="project" value="TreeGrafter"/>
</dbReference>
<feature type="region of interest" description="Disordered" evidence="7">
    <location>
        <begin position="1420"/>
        <end position="1462"/>
    </location>
</feature>
<evidence type="ECO:0000256" key="3">
    <source>
        <dbReference type="ARBA" id="ARBA00022737"/>
    </source>
</evidence>
<evidence type="ECO:0000256" key="6">
    <source>
        <dbReference type="PROSITE-ProRule" id="PRU00192"/>
    </source>
</evidence>
<feature type="region of interest" description="Disordered" evidence="7">
    <location>
        <begin position="449"/>
        <end position="667"/>
    </location>
</feature>
<dbReference type="InterPro" id="IPR036028">
    <property type="entry name" value="SH3-like_dom_sf"/>
</dbReference>
<dbReference type="GO" id="GO:0004857">
    <property type="term" value="F:enzyme inhibitor activity"/>
    <property type="evidence" value="ECO:0007669"/>
    <property type="project" value="TreeGrafter"/>
</dbReference>
<feature type="region of interest" description="Disordered" evidence="7">
    <location>
        <begin position="1360"/>
        <end position="1400"/>
    </location>
</feature>
<feature type="region of interest" description="Disordered" evidence="7">
    <location>
        <begin position="1033"/>
        <end position="1078"/>
    </location>
</feature>
<feature type="compositionally biased region" description="Pro residues" evidence="7">
    <location>
        <begin position="122"/>
        <end position="135"/>
    </location>
</feature>
<dbReference type="InterPro" id="IPR051226">
    <property type="entry name" value="PP1_Regulatory_Subunit"/>
</dbReference>
<sequence length="1779" mass="192214">MESLKDLPKKIGDGTKKFGEGTKKIGESIFDGTKKIGEMTLSGTRRQSRTGLQRTGLSRVLRIDEGNGHSMSSVRGINNTQSNASASTAGKSRNVSQNRTEVGSMVNRNAATNTDWDRKNPPGRPKPPAKPPPPKVVASSDYELKLLKGDILDFEQDITEEIKELAVSERNRLLSKLKDVNHSMLSYQISLNENFPLVDSLNDLHDLGTSPRVSTLSSVKRHLKRSSSAQVQFPRLSATFHSNRHNKDTDWVEKEQARRRPSLQLPRRGSLLTDDTIAQTGLSLAPRDSMLLRGPWGSPKSRPRASSATAVKGGEARSVVDTGAVAQPVPYQPTHDFPRKRHSFDGLRDGNKTGATPQTEFSTTPYAKDIGNESIPNAAGDIFDKREVESGPRNVSEDGDRTKYAHNGAGAESKSSPLSQPLSSPVYRFEGKEDNVSAFAEEQVESWGLADTEARESGSLDSKVLDLPESDGDDKMFSDLGETSEQTNEAKPDDVRDTSDQGSLDSVILHSSPGTSAQHPEDVCSSGPPRFTVEIQDSKGDLCKEQMADHQTPDIGGTIPSDLNTSDSGSVNSVRSNKPMPPKPYARGHARATAEGTKDVPITQTQQQKQEAAIPNRLQRTKSPTPGSYRRISGSEKTPPSNTDGPPSPNMSYRMPATVKPHNSHSARLSKQLRQAEIRIKMLELYARSLVLKNVDLEFQMKDLKEVDMTEIFTTKDGALIMSEVYTASPTVSRTVTEMQPASSTHSIVDFQYDSDTVGSNSTAELNGQSSDPKTASKSLLSPRGGAESVDSLSSGRRSRVDSVASTSMYVTPVSSILSNMYATPGLTPVATVDGLSVDASVDAKQSRSSDKISVSGMLNGAVEELGPGDDISDKTVCTCRKNTTYSRPKPDSRRGTGTAQSQANDQSSSLISSQASLRVLQAHPGLQLTSRTNSVMSSPGSHSHSNDTLYFDALHNTSTSDLLKLNADVQELFDNGDLDNVLHGMEIIKTAKQNLDTIDNDRKDLEINNKTTAVREEPDKMGLVAAIKQLAAKNRSTRSNEEKKFGTANPADDDARARDESSNIKSAKGGETSQDMHSDINKINLNSEVTAVSSAMKLLYGLNPFSTRASGSKDGSEKKSRESSAASSNDNLQKYIRTDKNAIPNTEKASIPPASAGIAKGSSVDTVEVDNKQLDKRTSDLTLPCPGVKLVVTPIGFDDEPNSKDVVEKNLYKSADADPDTRERERQGPRTEARETSNATVGVVQPASSRQRKNASTASDYFDEDGFVCMYNGVQPDPLQVLAQSQDATMHSPELSPLLSAEKSQAKAPQLDATHVTSAGSSDGPGTAFAKPLAHIESLRTKTRHVVPIASHLAVVSVPGATGGTSDGPTYETEGTDAGTDLVPHATEPTESETGGLVDQHKPITGEVCMLSVAAAGAQGSLDTQPSKVPAQPQGWTLIKSPPDTQIESSPPPQIQPPQQTHLEAHSPLETDAHTPPRTEAETLAQVSGIDDKPVVDLDNMLDDRPEDSASGVEVESWERLDTIMIKYKATMASKLPMPESILKKPGQRRKGDCRKDPVQFNPLTVWLDAALYGDIETCNSMIASDVDVDWANNDGLTALHNACCGGHCDIALLLLESGANPNCRDVDGWTPLHGAAAFEDEPVIECLLHYGAVINIENSDGDTPISLAEHENIKRLLENHDAKKHSCDYARAAFAYTPQNSDELALEIGEIVEVDHSKNESADWWWVTKYGMNIQGFACSRFLIAINIGDLPYPKQSEGVLSETTRFQENLPQELGD</sequence>
<feature type="region of interest" description="Disordered" evidence="7">
    <location>
        <begin position="882"/>
        <end position="912"/>
    </location>
</feature>
<feature type="compositionally biased region" description="Low complexity" evidence="7">
    <location>
        <begin position="902"/>
        <end position="912"/>
    </location>
</feature>
<feature type="compositionally biased region" description="Basic and acidic residues" evidence="7">
    <location>
        <begin position="382"/>
        <end position="403"/>
    </location>
</feature>
<feature type="compositionally biased region" description="Polar residues" evidence="7">
    <location>
        <begin position="635"/>
        <end position="645"/>
    </location>
</feature>
<feature type="region of interest" description="Disordered" evidence="7">
    <location>
        <begin position="1485"/>
        <end position="1516"/>
    </location>
</feature>
<gene>
    <name evidence="9" type="ORF">SARC_03152</name>
</gene>
<feature type="region of interest" description="Disordered" evidence="7">
    <location>
        <begin position="1196"/>
        <end position="1258"/>
    </location>
</feature>
<dbReference type="PANTHER" id="PTHR24179:SF21">
    <property type="entry name" value="MYOSIN BINDING SUBUNIT, ISOFORM O"/>
    <property type="match status" value="1"/>
</dbReference>
<dbReference type="OrthoDB" id="10038642at2759"/>
<evidence type="ECO:0000256" key="4">
    <source>
        <dbReference type="ARBA" id="ARBA00038386"/>
    </source>
</evidence>
<dbReference type="InterPro" id="IPR001452">
    <property type="entry name" value="SH3_domain"/>
</dbReference>
<dbReference type="EMBL" id="KQ241751">
    <property type="protein sequence ID" value="KNC84622.1"/>
    <property type="molecule type" value="Genomic_DNA"/>
</dbReference>
<comment type="similarity">
    <text evidence="4">Belongs to the NRARP family.</text>
</comment>
<dbReference type="GeneID" id="25903656"/>
<feature type="compositionally biased region" description="Basic and acidic residues" evidence="7">
    <location>
        <begin position="1491"/>
        <end position="1509"/>
    </location>
</feature>
<protein>
    <recommendedName>
        <fullName evidence="8">SH3 domain-containing protein</fullName>
    </recommendedName>
</protein>
<keyword evidence="5" id="KW-0040">ANK repeat</keyword>
<reference evidence="9 10" key="1">
    <citation type="submission" date="2011-02" db="EMBL/GenBank/DDBJ databases">
        <title>The Genome Sequence of Sphaeroforma arctica JP610.</title>
        <authorList>
            <consortium name="The Broad Institute Genome Sequencing Platform"/>
            <person name="Russ C."/>
            <person name="Cuomo C."/>
            <person name="Young S.K."/>
            <person name="Zeng Q."/>
            <person name="Gargeya S."/>
            <person name="Alvarado L."/>
            <person name="Berlin A."/>
            <person name="Chapman S.B."/>
            <person name="Chen Z."/>
            <person name="Freedman E."/>
            <person name="Gellesch M."/>
            <person name="Goldberg J."/>
            <person name="Griggs A."/>
            <person name="Gujja S."/>
            <person name="Heilman E."/>
            <person name="Heiman D."/>
            <person name="Howarth C."/>
            <person name="Mehta T."/>
            <person name="Neiman D."/>
            <person name="Pearson M."/>
            <person name="Roberts A."/>
            <person name="Saif S."/>
            <person name="Shea T."/>
            <person name="Shenoy N."/>
            <person name="Sisk P."/>
            <person name="Stolte C."/>
            <person name="Sykes S."/>
            <person name="White J."/>
            <person name="Yandava C."/>
            <person name="Burger G."/>
            <person name="Gray M.W."/>
            <person name="Holland P.W.H."/>
            <person name="King N."/>
            <person name="Lang F.B.F."/>
            <person name="Roger A.J."/>
            <person name="Ruiz-Trillo I."/>
            <person name="Haas B."/>
            <person name="Nusbaum C."/>
            <person name="Birren B."/>
        </authorList>
    </citation>
    <scope>NUCLEOTIDE SEQUENCE [LARGE SCALE GENOMIC DNA]</scope>
    <source>
        <strain evidence="9 10">JP610</strain>
    </source>
</reference>
<feature type="compositionally biased region" description="Basic and acidic residues" evidence="7">
    <location>
        <begin position="452"/>
        <end position="466"/>
    </location>
</feature>
<name>A0A0L0G6J9_9EUKA</name>
<dbReference type="STRING" id="667725.A0A0L0G6J9"/>
<feature type="region of interest" description="Disordered" evidence="7">
    <location>
        <begin position="759"/>
        <end position="798"/>
    </location>
</feature>
<dbReference type="InterPro" id="IPR036770">
    <property type="entry name" value="Ankyrin_rpt-contain_sf"/>
</dbReference>
<feature type="compositionally biased region" description="Polar residues" evidence="7">
    <location>
        <begin position="759"/>
        <end position="780"/>
    </location>
</feature>
<dbReference type="PANTHER" id="PTHR24179">
    <property type="entry name" value="PROTEIN PHOSPHATASE 1 REGULATORY SUBUNIT 12"/>
    <property type="match status" value="1"/>
</dbReference>
<feature type="compositionally biased region" description="Polar residues" evidence="7">
    <location>
        <begin position="69"/>
        <end position="114"/>
    </location>
</feature>
<feature type="compositionally biased region" description="Basic and acidic residues" evidence="7">
    <location>
        <begin position="1202"/>
        <end position="1236"/>
    </location>
</feature>
<evidence type="ECO:0000256" key="5">
    <source>
        <dbReference type="PROSITE-ProRule" id="PRU00023"/>
    </source>
</evidence>
<feature type="region of interest" description="Disordered" evidence="7">
    <location>
        <begin position="244"/>
        <end position="274"/>
    </location>
</feature>
<dbReference type="InterPro" id="IPR002110">
    <property type="entry name" value="Ankyrin_rpt"/>
</dbReference>
<feature type="compositionally biased region" description="Low complexity" evidence="7">
    <location>
        <begin position="413"/>
        <end position="425"/>
    </location>
</feature>
<evidence type="ECO:0000256" key="1">
    <source>
        <dbReference type="ARBA" id="ARBA00022443"/>
    </source>
</evidence>
<feature type="compositionally biased region" description="Basic and acidic residues" evidence="7">
    <location>
        <begin position="536"/>
        <end position="552"/>
    </location>
</feature>
<feature type="domain" description="SH3" evidence="8">
    <location>
        <begin position="1687"/>
        <end position="1750"/>
    </location>
</feature>
<accession>A0A0L0G6J9</accession>
<dbReference type="eggNOG" id="KOG0515">
    <property type="taxonomic scope" value="Eukaryota"/>
</dbReference>
<proteinExistence type="inferred from homology"/>
<keyword evidence="10" id="KW-1185">Reference proteome</keyword>
<evidence type="ECO:0000256" key="7">
    <source>
        <dbReference type="SAM" id="MobiDB-lite"/>
    </source>
</evidence>
<dbReference type="SMART" id="SM00248">
    <property type="entry name" value="ANK"/>
    <property type="match status" value="2"/>
</dbReference>
<dbReference type="Proteomes" id="UP000054560">
    <property type="component" value="Unassembled WGS sequence"/>
</dbReference>
<evidence type="ECO:0000313" key="10">
    <source>
        <dbReference type="Proteomes" id="UP000054560"/>
    </source>
</evidence>
<feature type="compositionally biased region" description="Basic and acidic residues" evidence="7">
    <location>
        <begin position="1054"/>
        <end position="1063"/>
    </location>
</feature>